<dbReference type="Ensembl" id="ENSACLT00000085725.1">
    <property type="protein sequence ID" value="ENSACLP00000079604.1"/>
    <property type="gene ID" value="ENSACLG00000011439.2"/>
</dbReference>
<evidence type="ECO:0000256" key="6">
    <source>
        <dbReference type="ARBA" id="ARBA00022448"/>
    </source>
</evidence>
<keyword evidence="8" id="KW-0812">Transmembrane</keyword>
<evidence type="ECO:0000256" key="20">
    <source>
        <dbReference type="SAM" id="MobiDB-lite"/>
    </source>
</evidence>
<dbReference type="EC" id="1.16.3.1" evidence="5"/>
<sequence>MFCVFPPFLRSGPTYKKVVFREYEKGFRQAKTHPSWLGLLGPTLRAEEGETIVVTFRNMATSPYSISPHGVAYGKQSEGECDDKVLPNSEHVYYWEVTSDVAPQKNDPTCLTYTYISHQNVVKDYNSGLIGTLLICKQGSLDESGQQAGIHHEYVFLFGVFDESRSKYEPSGYTSDNHVKYTINGYTNGSLPGNMCTYAPVSVHLVGMSSEPEVFSVHMNGQVLEHAGHKVSSVGLITGSSITARMVAIHTGRWLLSSHTVKHIEASMHAFVDVINCKGFEKPQRWVSYAEQRQSREWKYYIAAEEIFWDYAPTKQDHIDEDFKRQYLSQSPTRIGGKYKKAVYTQYKDETFTEKSENKQRKNELGILGPVIRAQIRDIITIVFKNMASRPYSIYPHGLTIEKSQEGVNYPKGGNHSHGVQPGETHTYVWKVVEEDEPLEGDSRCLTRLYHSAVNTPRDIASGLIGPMLICKSQSLNVRNVQLKADKEQHAMFAVFDENKSWYLEDNIRQYCNQSKVNREDPEFYKSNIKHTVNGYIFKDDPPLGFCSGEVATWHVSSIGAQDYIQTATFYGHTFELNERTEDFLSLYPMTGETITMNMLNTGVWLLASLNSHETTNGMRVKFRDVECFRDYQYEYEDSLTKKKVDPDKNPSLEPDIYTQMFAEELNLRSLKNQSGDSDMENLDLSFLDYDVVDVLEKDMNILNITIGNLQKQSTSENTTHILNSSTPLTQSVLESSTLYQTENLTGLNSHNVSQKDSSTTRNGSLSSETTRPNVALQEPTNLTAVLSGNSSNSLERERINVTLTTDNHTSIEEVVQDSEEKYTRGDVFSYSVPLSKPSINNFNSSLNSNLSADTLLENTKREDETNTAVKYGNTSAERTNHSLSVLEVDAEEVSSNIKRNNLTILELTKRTENKTSDNNTFLSSGELEYGLQINLEVVTTPTNSSYKNVTQILLENEQNVTGDASRSALSVMSSMGREENISSLFDKLTNTSLESLSNQTTVSGNQSLSSEELGFSESSEEVIIFLKENNTEAIKTSLVKIQGHNWTYEGTYQMIPEELPDQLKKHFEKETPQTTLPPKKKVRVVNRRQRPEKGHGMKTRKRKEYKPQARSGLPFSPRGFNPGMTPRGSRPHSPKPVLTEDHVIDMPVVIGVPRPDFSDYELYIPGGEPDHLALEEQDEYEYVMYKDPYSVADDIKNLDLDETTKYYLKMSGPNVKTYFIAAEEVEWDYAGQEKHELLSQETKFTKVVFRGYLDSSFTTPDIRGEIDEHLGILGPVIKAEVGQSIMVVFRNNANRPYSIHPNGVSYTKRTEGLSYEDESHYWFQYDNEVKPNSTFTYLWQVGHTVGPKPEESVCRTWAYYSGVNPERDIHSGLIGPLLVCREGTLDTKLTDRREFTLLFMTFDESRSWYYEKNSEIMQRKRRRRIMDHTFKENLKFHSINGIIHSLKGLRMYTNQLVTWHLINLGSPNDFHSVHFHGQTFIHKKSTSYRQAVYPLLPGGFATLEMYPSKPGLWQLETEVGLSQQKGMQTLFLVLDNGANIKLSLYFQRPVVISQVATQGAKQMFYSQYVVKYLISYSNDRRKWIFYKGDSEGFRKVFTGNQEAYGTKTNIFFPPVIGRFIRLHPIEWYNMATIRMEYFGCELDGCSVPLGMESEAIGDIYITASSTATSWYNGPWKPSLARLNRQGAVNAWRAMYNNMDQWLQVELPQIKKITGVITQGAKSLGKEMYVMSYILQYSDNGIEWKEYTDSEDEPVFVGNTNNNGHARNYIYPPIFSRFIRVIPKSWMTSITMRIELLGCDFE</sequence>
<proteinExistence type="inferred from homology"/>
<keyword evidence="23" id="KW-1185">Reference proteome</keyword>
<gene>
    <name evidence="22" type="primary">F5</name>
</gene>
<feature type="region of interest" description="Disordered" evidence="20">
    <location>
        <begin position="1086"/>
        <end position="1139"/>
    </location>
</feature>
<feature type="disulfide bond" evidence="19">
    <location>
        <begin position="1355"/>
        <end position="1381"/>
    </location>
</feature>
<reference evidence="22" key="3">
    <citation type="submission" date="2025-08" db="UniProtKB">
        <authorList>
            <consortium name="Ensembl"/>
        </authorList>
    </citation>
    <scope>IDENTIFICATION</scope>
</reference>
<keyword evidence="18" id="KW-0325">Glycoprotein</keyword>
<evidence type="ECO:0000256" key="15">
    <source>
        <dbReference type="ARBA" id="ARBA00023065"/>
    </source>
</evidence>
<dbReference type="Proteomes" id="UP000265100">
    <property type="component" value="Chromosome 16"/>
</dbReference>
<dbReference type="CDD" id="cd00057">
    <property type="entry name" value="FA58C"/>
    <property type="match status" value="2"/>
</dbReference>
<dbReference type="GO" id="GO:0005886">
    <property type="term" value="C:plasma membrane"/>
    <property type="evidence" value="ECO:0007669"/>
    <property type="project" value="TreeGrafter"/>
</dbReference>
<evidence type="ECO:0000256" key="3">
    <source>
        <dbReference type="ARBA" id="ARBA00004613"/>
    </source>
</evidence>
<keyword evidence="15" id="KW-0406">Ion transport</keyword>
<evidence type="ECO:0000256" key="4">
    <source>
        <dbReference type="ARBA" id="ARBA00010609"/>
    </source>
</evidence>
<dbReference type="SUPFAM" id="SSF49503">
    <property type="entry name" value="Cupredoxins"/>
    <property type="match status" value="6"/>
</dbReference>
<evidence type="ECO:0000256" key="14">
    <source>
        <dbReference type="ARBA" id="ARBA00023002"/>
    </source>
</evidence>
<feature type="domain" description="F5/8 type C" evidence="21">
    <location>
        <begin position="1543"/>
        <end position="1641"/>
    </location>
</feature>
<evidence type="ECO:0000256" key="5">
    <source>
        <dbReference type="ARBA" id="ARBA00013107"/>
    </source>
</evidence>
<protein>
    <recommendedName>
        <fullName evidence="5">ferroxidase</fullName>
        <ecNumber evidence="5">1.16.3.1</ecNumber>
    </recommendedName>
</protein>
<dbReference type="PROSITE" id="PS01285">
    <property type="entry name" value="FA58C_1"/>
    <property type="match status" value="1"/>
</dbReference>
<evidence type="ECO:0000256" key="17">
    <source>
        <dbReference type="ARBA" id="ARBA00023157"/>
    </source>
</evidence>
<keyword evidence="16" id="KW-0472">Membrane</keyword>
<evidence type="ECO:0000256" key="8">
    <source>
        <dbReference type="ARBA" id="ARBA00022692"/>
    </source>
</evidence>
<keyword evidence="13" id="KW-1133">Transmembrane helix</keyword>
<feature type="domain" description="F5/8 type C" evidence="21">
    <location>
        <begin position="1646"/>
        <end position="1799"/>
    </location>
</feature>
<keyword evidence="12" id="KW-0106">Calcium</keyword>
<keyword evidence="11" id="KW-0677">Repeat</keyword>
<dbReference type="FunFam" id="2.60.40.420:FF:000002">
    <property type="entry name" value="Hephaestin like 1"/>
    <property type="match status" value="1"/>
</dbReference>
<dbReference type="InterPro" id="IPR011707">
    <property type="entry name" value="Cu-oxidase-like_N"/>
</dbReference>
<dbReference type="InterPro" id="IPR008972">
    <property type="entry name" value="Cupredoxin"/>
</dbReference>
<dbReference type="PANTHER" id="PTHR46806:SF10">
    <property type="entry name" value="COAGULATION FACTOR V"/>
    <property type="match status" value="1"/>
</dbReference>
<reference evidence="22" key="4">
    <citation type="submission" date="2025-09" db="UniProtKB">
        <authorList>
            <consortium name="Ensembl"/>
        </authorList>
    </citation>
    <scope>IDENTIFICATION</scope>
</reference>
<comment type="subcellular location">
    <subcellularLocation>
        <location evidence="2">Membrane</location>
        <topology evidence="2">Single-pass membrane protein</topology>
    </subcellularLocation>
    <subcellularLocation>
        <location evidence="3">Secreted</location>
    </subcellularLocation>
</comment>
<evidence type="ECO:0000256" key="13">
    <source>
        <dbReference type="ARBA" id="ARBA00022989"/>
    </source>
</evidence>
<dbReference type="GO" id="GO:0006811">
    <property type="term" value="P:monoatomic ion transport"/>
    <property type="evidence" value="ECO:0007669"/>
    <property type="project" value="UniProtKB-KW"/>
</dbReference>
<evidence type="ECO:0000313" key="22">
    <source>
        <dbReference type="Ensembl" id="ENSACLP00000079604.1"/>
    </source>
</evidence>
<dbReference type="Gene3D" id="2.60.120.260">
    <property type="entry name" value="Galactose-binding domain-like"/>
    <property type="match status" value="2"/>
</dbReference>
<feature type="disulfide bond" evidence="19">
    <location>
        <begin position="547"/>
        <end position="628"/>
    </location>
</feature>
<dbReference type="SMART" id="SM00231">
    <property type="entry name" value="FA58C"/>
    <property type="match status" value="2"/>
</dbReference>
<dbReference type="FunFam" id="2.60.40.420:FF:000028">
    <property type="entry name" value="Ceruloplasmin"/>
    <property type="match status" value="1"/>
</dbReference>
<dbReference type="PANTHER" id="PTHR46806">
    <property type="entry name" value="F5/8 TYPE C DOMAIN-CONTAINING PROTEIN"/>
    <property type="match status" value="1"/>
</dbReference>
<comment type="similarity">
    <text evidence="4">Belongs to the multicopper oxidase family.</text>
</comment>
<evidence type="ECO:0000256" key="10">
    <source>
        <dbReference type="ARBA" id="ARBA00022729"/>
    </source>
</evidence>
<comment type="cofactor">
    <cofactor evidence="1">
        <name>Cu cation</name>
        <dbReference type="ChEBI" id="CHEBI:23378"/>
    </cofactor>
</comment>
<feature type="disulfide bond" evidence="19">
    <location>
        <begin position="196"/>
        <end position="277"/>
    </location>
</feature>
<dbReference type="PROSITE" id="PS01286">
    <property type="entry name" value="FA58C_2"/>
    <property type="match status" value="1"/>
</dbReference>
<dbReference type="GeneTree" id="ENSGT00940000158556"/>
<dbReference type="GO" id="GO:0005576">
    <property type="term" value="C:extracellular region"/>
    <property type="evidence" value="ECO:0007669"/>
    <property type="project" value="UniProtKB-SubCell"/>
</dbReference>
<evidence type="ECO:0000256" key="16">
    <source>
        <dbReference type="ARBA" id="ARBA00023136"/>
    </source>
</evidence>
<keyword evidence="7" id="KW-0964">Secreted</keyword>
<dbReference type="FunFam" id="2.60.120.260:FF:000002">
    <property type="entry name" value="Coagulation factor VIII"/>
    <property type="match status" value="1"/>
</dbReference>
<evidence type="ECO:0000256" key="9">
    <source>
        <dbReference type="ARBA" id="ARBA00022723"/>
    </source>
</evidence>
<evidence type="ECO:0000256" key="2">
    <source>
        <dbReference type="ARBA" id="ARBA00004167"/>
    </source>
</evidence>
<keyword evidence="10" id="KW-0732">Signal</keyword>
<keyword evidence="14" id="KW-0560">Oxidoreductase</keyword>
<dbReference type="SUPFAM" id="SSF49785">
    <property type="entry name" value="Galactose-binding domain-like"/>
    <property type="match status" value="2"/>
</dbReference>
<evidence type="ECO:0000313" key="23">
    <source>
        <dbReference type="Proteomes" id="UP000265100"/>
    </source>
</evidence>
<dbReference type="GO" id="GO:0038023">
    <property type="term" value="F:signaling receptor activity"/>
    <property type="evidence" value="ECO:0007669"/>
    <property type="project" value="TreeGrafter"/>
</dbReference>
<dbReference type="PIRSF" id="PIRSF000354">
    <property type="entry name" value="Factors_V_VIII"/>
    <property type="match status" value="1"/>
</dbReference>
<evidence type="ECO:0000256" key="11">
    <source>
        <dbReference type="ARBA" id="ARBA00022737"/>
    </source>
</evidence>
<name>A0AAX7VD77_ASTCA</name>
<organism evidence="22 23">
    <name type="scientific">Astatotilapia calliptera</name>
    <name type="common">Eastern happy</name>
    <name type="synonym">Chromis callipterus</name>
    <dbReference type="NCBI Taxonomy" id="8154"/>
    <lineage>
        <taxon>Eukaryota</taxon>
        <taxon>Metazoa</taxon>
        <taxon>Chordata</taxon>
        <taxon>Craniata</taxon>
        <taxon>Vertebrata</taxon>
        <taxon>Euteleostomi</taxon>
        <taxon>Actinopterygii</taxon>
        <taxon>Neopterygii</taxon>
        <taxon>Teleostei</taxon>
        <taxon>Neoteleostei</taxon>
        <taxon>Acanthomorphata</taxon>
        <taxon>Ovalentaria</taxon>
        <taxon>Cichlomorphae</taxon>
        <taxon>Cichliformes</taxon>
        <taxon>Cichlidae</taxon>
        <taxon>African cichlids</taxon>
        <taxon>Pseudocrenilabrinae</taxon>
        <taxon>Haplochromini</taxon>
        <taxon>Astatotilapia</taxon>
    </lineage>
</organism>
<feature type="region of interest" description="Disordered" evidence="20">
    <location>
        <begin position="746"/>
        <end position="778"/>
    </location>
</feature>
<keyword evidence="17 19" id="KW-1015">Disulfide bond</keyword>
<dbReference type="InterPro" id="IPR033138">
    <property type="entry name" value="Cu_oxidase_CS"/>
</dbReference>
<evidence type="ECO:0000256" key="7">
    <source>
        <dbReference type="ARBA" id="ARBA00022525"/>
    </source>
</evidence>
<evidence type="ECO:0000256" key="19">
    <source>
        <dbReference type="PIRSR" id="PIRSR000354-1"/>
    </source>
</evidence>
<dbReference type="Gene3D" id="2.60.40.420">
    <property type="entry name" value="Cupredoxins - blue copper proteins"/>
    <property type="match status" value="5"/>
</dbReference>
<dbReference type="GO" id="GO:0004322">
    <property type="term" value="F:ferroxidase activity"/>
    <property type="evidence" value="ECO:0007669"/>
    <property type="project" value="UniProtKB-EC"/>
</dbReference>
<dbReference type="InterPro" id="IPR000421">
    <property type="entry name" value="FA58C"/>
</dbReference>
<dbReference type="InterPro" id="IPR024715">
    <property type="entry name" value="Factor_5/8-like"/>
</dbReference>
<reference evidence="22 23" key="1">
    <citation type="submission" date="2018-05" db="EMBL/GenBank/DDBJ databases">
        <authorList>
            <person name="Datahose"/>
        </authorList>
    </citation>
    <scope>NUCLEOTIDE SEQUENCE</scope>
</reference>
<dbReference type="InterPro" id="IPR050633">
    <property type="entry name" value="Neuropilin_MCO_CoagFactor"/>
</dbReference>
<dbReference type="InterPro" id="IPR008979">
    <property type="entry name" value="Galactose-bd-like_sf"/>
</dbReference>
<evidence type="ECO:0000256" key="18">
    <source>
        <dbReference type="ARBA" id="ARBA00023180"/>
    </source>
</evidence>
<keyword evidence="6" id="KW-0813">Transport</keyword>
<reference evidence="23" key="2">
    <citation type="submission" date="2023-03" db="EMBL/GenBank/DDBJ databases">
        <authorList>
            <consortium name="Wellcome Sanger Institute Data Sharing"/>
        </authorList>
    </citation>
    <scope>NUCLEOTIDE SEQUENCE [LARGE SCALE GENOMIC DNA]</scope>
</reference>
<dbReference type="PROSITE" id="PS00079">
    <property type="entry name" value="MULTICOPPER_OXIDASE1"/>
    <property type="match status" value="1"/>
</dbReference>
<dbReference type="PROSITE" id="PS50022">
    <property type="entry name" value="FA58C_3"/>
    <property type="match status" value="2"/>
</dbReference>
<accession>A0AAX7VD77</accession>
<evidence type="ECO:0000256" key="12">
    <source>
        <dbReference type="ARBA" id="ARBA00022837"/>
    </source>
</evidence>
<dbReference type="Pfam" id="PF00754">
    <property type="entry name" value="F5_F8_type_C"/>
    <property type="match status" value="2"/>
</dbReference>
<keyword evidence="9" id="KW-0479">Metal-binding</keyword>
<evidence type="ECO:0000256" key="1">
    <source>
        <dbReference type="ARBA" id="ARBA00001935"/>
    </source>
</evidence>
<evidence type="ECO:0000259" key="21">
    <source>
        <dbReference type="PROSITE" id="PS50022"/>
    </source>
</evidence>
<feature type="disulfide bond" evidence="19">
    <location>
        <begin position="445"/>
        <end position="471"/>
    </location>
</feature>
<dbReference type="Pfam" id="PF07732">
    <property type="entry name" value="Cu-oxidase_3"/>
    <property type="match status" value="2"/>
</dbReference>
<dbReference type="GO" id="GO:0005507">
    <property type="term" value="F:copper ion binding"/>
    <property type="evidence" value="ECO:0007669"/>
    <property type="project" value="InterPro"/>
</dbReference>
<feature type="disulfide bond" evidence="19">
    <location>
        <begin position="110"/>
        <end position="136"/>
    </location>
</feature>